<feature type="region of interest" description="Disordered" evidence="1">
    <location>
        <begin position="136"/>
        <end position="170"/>
    </location>
</feature>
<feature type="region of interest" description="Disordered" evidence="1">
    <location>
        <begin position="77"/>
        <end position="101"/>
    </location>
</feature>
<keyword evidence="3" id="KW-1185">Reference proteome</keyword>
<feature type="compositionally biased region" description="Acidic residues" evidence="1">
    <location>
        <begin position="141"/>
        <end position="150"/>
    </location>
</feature>
<feature type="compositionally biased region" description="Polar residues" evidence="1">
    <location>
        <begin position="484"/>
        <end position="504"/>
    </location>
</feature>
<comment type="caution">
    <text evidence="2">The sequence shown here is derived from an EMBL/GenBank/DDBJ whole genome shotgun (WGS) entry which is preliminary data.</text>
</comment>
<feature type="compositionally biased region" description="Basic and acidic residues" evidence="1">
    <location>
        <begin position="188"/>
        <end position="198"/>
    </location>
</feature>
<feature type="region of interest" description="Disordered" evidence="1">
    <location>
        <begin position="185"/>
        <end position="220"/>
    </location>
</feature>
<name>A0A9Q0QXQ6_9MAGN</name>
<protein>
    <submittedName>
        <fullName evidence="2">Uncharacterized protein</fullName>
    </submittedName>
</protein>
<evidence type="ECO:0000256" key="1">
    <source>
        <dbReference type="SAM" id="MobiDB-lite"/>
    </source>
</evidence>
<proteinExistence type="predicted"/>
<gene>
    <name evidence="2" type="ORF">NE237_000718</name>
</gene>
<dbReference type="Proteomes" id="UP001141806">
    <property type="component" value="Unassembled WGS sequence"/>
</dbReference>
<evidence type="ECO:0000313" key="2">
    <source>
        <dbReference type="EMBL" id="KAJ4975612.1"/>
    </source>
</evidence>
<dbReference type="AlphaFoldDB" id="A0A9Q0QXQ6"/>
<feature type="region of interest" description="Disordered" evidence="1">
    <location>
        <begin position="461"/>
        <end position="504"/>
    </location>
</feature>
<feature type="compositionally biased region" description="Polar residues" evidence="1">
    <location>
        <begin position="151"/>
        <end position="169"/>
    </location>
</feature>
<dbReference type="EMBL" id="JAMYWD010000003">
    <property type="protein sequence ID" value="KAJ4975612.1"/>
    <property type="molecule type" value="Genomic_DNA"/>
</dbReference>
<sequence>MEDKGGKDDWKKGIMTREQKMERLFSKTYKDHKEFLKEVVVVEFEDMGINPESVLGNKEEMDEFIRQKRIQLERIESTRRSQIENEESRNDNDHETWDEGQQIPCHISSNVMENEKQMSGWIGKRKRGLRRFLSSNASQIDSDENPEEEQQITSYISSSRTQNENNETSYEGFRQQIPCNINRNVLGNEKEMKPPESFRKKKRRLRKEYSSNESQIQNTENLDVEGVQVPCHISNYGTQIQNAENLDDQELQTPCNSSNYGTQIQNIENLDNEELQIPCNISNYGTQIQNVENLDDEELQIPCNISNYGTQIQNVENPDDEEQQIPCHISNYGTQIQNVENPEEGQLIPSHISYYGTQIQYAENPDDEGQQITCHINRNVFGHNEEINSTDYSLRKTKRRLRKMNSNSGSLIQNAENPEEGGQQIPCHISNYRTQIQNVENPDEGQPSTSHISCIRTQIDEEQQTTSHIRSIRTQTENDENPDEGQQTTSQISNIRTQNENETSDARQQIICQICTECKYDSDDESIWRSL</sequence>
<organism evidence="2 3">
    <name type="scientific">Protea cynaroides</name>
    <dbReference type="NCBI Taxonomy" id="273540"/>
    <lineage>
        <taxon>Eukaryota</taxon>
        <taxon>Viridiplantae</taxon>
        <taxon>Streptophyta</taxon>
        <taxon>Embryophyta</taxon>
        <taxon>Tracheophyta</taxon>
        <taxon>Spermatophyta</taxon>
        <taxon>Magnoliopsida</taxon>
        <taxon>Proteales</taxon>
        <taxon>Proteaceae</taxon>
        <taxon>Protea</taxon>
    </lineage>
</organism>
<reference evidence="2" key="1">
    <citation type="journal article" date="2023" name="Plant J.">
        <title>The genome of the king protea, Protea cynaroides.</title>
        <authorList>
            <person name="Chang J."/>
            <person name="Duong T.A."/>
            <person name="Schoeman C."/>
            <person name="Ma X."/>
            <person name="Roodt D."/>
            <person name="Barker N."/>
            <person name="Li Z."/>
            <person name="Van de Peer Y."/>
            <person name="Mizrachi E."/>
        </authorList>
    </citation>
    <scope>NUCLEOTIDE SEQUENCE</scope>
    <source>
        <tissue evidence="2">Young leaves</tissue>
    </source>
</reference>
<feature type="compositionally biased region" description="Polar residues" evidence="1">
    <location>
        <begin position="464"/>
        <end position="475"/>
    </location>
</feature>
<feature type="compositionally biased region" description="Polar residues" evidence="1">
    <location>
        <begin position="211"/>
        <end position="220"/>
    </location>
</feature>
<evidence type="ECO:0000313" key="3">
    <source>
        <dbReference type="Proteomes" id="UP001141806"/>
    </source>
</evidence>
<accession>A0A9Q0QXQ6</accession>
<feature type="compositionally biased region" description="Basic and acidic residues" evidence="1">
    <location>
        <begin position="77"/>
        <end position="97"/>
    </location>
</feature>